<proteinExistence type="predicted"/>
<dbReference type="AlphaFoldDB" id="A0A914PJD3"/>
<keyword evidence="1" id="KW-1185">Reference proteome</keyword>
<name>A0A914PJD3_9BILA</name>
<dbReference type="WBParaSite" id="PDA_v2.g18488.t1">
    <property type="protein sequence ID" value="PDA_v2.g18488.t1"/>
    <property type="gene ID" value="PDA_v2.g18488"/>
</dbReference>
<protein>
    <submittedName>
        <fullName evidence="2">Uncharacterized protein</fullName>
    </submittedName>
</protein>
<evidence type="ECO:0000313" key="1">
    <source>
        <dbReference type="Proteomes" id="UP000887578"/>
    </source>
</evidence>
<dbReference type="Proteomes" id="UP000887578">
    <property type="component" value="Unplaced"/>
</dbReference>
<evidence type="ECO:0000313" key="2">
    <source>
        <dbReference type="WBParaSite" id="PDA_v2.g18488.t1"/>
    </source>
</evidence>
<organism evidence="1 2">
    <name type="scientific">Panagrolaimus davidi</name>
    <dbReference type="NCBI Taxonomy" id="227884"/>
    <lineage>
        <taxon>Eukaryota</taxon>
        <taxon>Metazoa</taxon>
        <taxon>Ecdysozoa</taxon>
        <taxon>Nematoda</taxon>
        <taxon>Chromadorea</taxon>
        <taxon>Rhabditida</taxon>
        <taxon>Tylenchina</taxon>
        <taxon>Panagrolaimomorpha</taxon>
        <taxon>Panagrolaimoidea</taxon>
        <taxon>Panagrolaimidae</taxon>
        <taxon>Panagrolaimus</taxon>
    </lineage>
</organism>
<sequence>MVDDKKSRHRNGSIQLIASNGDRGDHNFEYNGYCKIKINHVQSTLSVEPINEEFKLISAMFRWKFYAQKNILFVFAENEFQGFILVFNTEARCKKVYDLIYRKRAKDKATNELIYNRILLPILNQITKVSNIVICQILLKWINKLETNDKERYIKMMKESGIYDLIYPKNEFFAGMNSIGKDEIGGRLNLKRKFCQLNKRADLKDKNKR</sequence>
<reference evidence="2" key="1">
    <citation type="submission" date="2022-11" db="UniProtKB">
        <authorList>
            <consortium name="WormBaseParasite"/>
        </authorList>
    </citation>
    <scope>IDENTIFICATION</scope>
</reference>
<accession>A0A914PJD3</accession>